<dbReference type="Pfam" id="PF13717">
    <property type="entry name" value="Zn_ribbon_4"/>
    <property type="match status" value="1"/>
</dbReference>
<evidence type="ECO:0000313" key="3">
    <source>
        <dbReference type="EMBL" id="MBY6139867.1"/>
    </source>
</evidence>
<accession>A0ABS7NG74</accession>
<proteinExistence type="predicted"/>
<organism evidence="3 4">
    <name type="scientific">Leisingera daeponensis</name>
    <dbReference type="NCBI Taxonomy" id="405746"/>
    <lineage>
        <taxon>Bacteria</taxon>
        <taxon>Pseudomonadati</taxon>
        <taxon>Pseudomonadota</taxon>
        <taxon>Alphaproteobacteria</taxon>
        <taxon>Rhodobacterales</taxon>
        <taxon>Roseobacteraceae</taxon>
        <taxon>Leisingera</taxon>
    </lineage>
</organism>
<dbReference type="RefSeq" id="WP_222508296.1">
    <property type="nucleotide sequence ID" value="NZ_JAHVJA010000003.1"/>
</dbReference>
<dbReference type="EMBL" id="JAHVJA010000003">
    <property type="protein sequence ID" value="MBY6139867.1"/>
    <property type="molecule type" value="Genomic_DNA"/>
</dbReference>
<sequence length="313" mass="33223">MRLTCPNCAAQYEVPEDVIPAEGRDVQCSNCGQTWFQAAAGAAPAEDVPEDTGMAATAPQAAAAGPEPELEPQDSAQEPSRPEPAPAPQPDPEPEDAAAPVQDSTAALAGDQPDTRDEDEEEDGHEDTQAAEAPQRGRSLDPAMSDILREEAAREAELRAAESQSLETQPDLGLDGGAAHEDEAARRSRQARDRMARIRGEDPRQLAAAESGSRKELLPDIEEINSTLRSAGSAAPAPHPAPDDFPVRRKSGFARGFSLSVIAALVLVMVYDNAPLIAEKLPQADPALSSYVAWVDQARLWLDGQVKSVTATQ</sequence>
<evidence type="ECO:0000313" key="4">
    <source>
        <dbReference type="Proteomes" id="UP000766629"/>
    </source>
</evidence>
<evidence type="ECO:0000256" key="1">
    <source>
        <dbReference type="SAM" id="MobiDB-lite"/>
    </source>
</evidence>
<name>A0ABS7NG74_9RHOB</name>
<comment type="caution">
    <text evidence="3">The sequence shown here is derived from an EMBL/GenBank/DDBJ whole genome shotgun (WGS) entry which is preliminary data.</text>
</comment>
<feature type="compositionally biased region" description="Low complexity" evidence="1">
    <location>
        <begin position="55"/>
        <end position="67"/>
    </location>
</feature>
<keyword evidence="4" id="KW-1185">Reference proteome</keyword>
<dbReference type="NCBIfam" id="TIGR02098">
    <property type="entry name" value="MJ0042_CXXC"/>
    <property type="match status" value="1"/>
</dbReference>
<dbReference type="Proteomes" id="UP000766629">
    <property type="component" value="Unassembled WGS sequence"/>
</dbReference>
<feature type="compositionally biased region" description="Acidic residues" evidence="1">
    <location>
        <begin position="116"/>
        <end position="125"/>
    </location>
</feature>
<evidence type="ECO:0000259" key="2">
    <source>
        <dbReference type="Pfam" id="PF13717"/>
    </source>
</evidence>
<gene>
    <name evidence="3" type="ORF">KUV26_10510</name>
</gene>
<feature type="domain" description="Zinc finger/thioredoxin putative" evidence="2">
    <location>
        <begin position="1"/>
        <end position="36"/>
    </location>
</feature>
<protein>
    <submittedName>
        <fullName evidence="3">Zinc-ribbon domain-containing protein</fullName>
    </submittedName>
</protein>
<feature type="compositionally biased region" description="Pro residues" evidence="1">
    <location>
        <begin position="82"/>
        <end position="91"/>
    </location>
</feature>
<dbReference type="InterPro" id="IPR011723">
    <property type="entry name" value="Znf/thioredoxin_put"/>
</dbReference>
<feature type="region of interest" description="Disordered" evidence="1">
    <location>
        <begin position="39"/>
        <end position="219"/>
    </location>
</feature>
<reference evidence="3 4" key="1">
    <citation type="submission" date="2021-06" db="EMBL/GenBank/DDBJ databases">
        <title>50 bacteria genomes isolated from Dapeng, Shenzhen, China.</title>
        <authorList>
            <person name="Zheng W."/>
            <person name="Yu S."/>
            <person name="Huang Y."/>
        </authorList>
    </citation>
    <scope>NUCLEOTIDE SEQUENCE [LARGE SCALE GENOMIC DNA]</scope>
    <source>
        <strain evidence="3 4">DP1N14-2</strain>
    </source>
</reference>
<feature type="compositionally biased region" description="Basic and acidic residues" evidence="1">
    <location>
        <begin position="147"/>
        <end position="160"/>
    </location>
</feature>
<feature type="compositionally biased region" description="Basic and acidic residues" evidence="1">
    <location>
        <begin position="178"/>
        <end position="204"/>
    </location>
</feature>